<comment type="caution">
    <text evidence="21">Lacks conserved residue(s) required for the propagation of feature annotation.</text>
</comment>
<comment type="subcellular location">
    <subcellularLocation>
        <location evidence="1">Apical cell membrane</location>
        <topology evidence="1">Lipid-anchor</topology>
        <topology evidence="1">GPI-anchor</topology>
    </subcellularLocation>
    <subcellularLocation>
        <location evidence="3">Basolateral cell membrane</location>
        <topology evidence="3">Lipid-anchor</topology>
        <topology evidence="3">GPI-anchor</topology>
    </subcellularLocation>
    <subcellularLocation>
        <location evidence="2">Cell projection</location>
        <location evidence="2">Cilium membrane</location>
    </subcellularLocation>
    <subcellularLocation>
        <location evidence="4">Secreted</location>
    </subcellularLocation>
</comment>
<evidence type="ECO:0000256" key="4">
    <source>
        <dbReference type="ARBA" id="ARBA00004613"/>
    </source>
</evidence>
<keyword evidence="8 21" id="KW-0245">EGF-like domain</keyword>
<keyword evidence="14" id="KW-0472">Membrane</keyword>
<evidence type="ECO:0000256" key="5">
    <source>
        <dbReference type="ARBA" id="ARBA00015737"/>
    </source>
</evidence>
<evidence type="ECO:0000256" key="22">
    <source>
        <dbReference type="SAM" id="SignalP"/>
    </source>
</evidence>
<keyword evidence="6" id="KW-1003">Cell membrane</keyword>
<keyword evidence="18" id="KW-0449">Lipoprotein</keyword>
<dbReference type="PROSITE" id="PS51034">
    <property type="entry name" value="ZP_2"/>
    <property type="match status" value="1"/>
</dbReference>
<dbReference type="GO" id="GO:0060170">
    <property type="term" value="C:ciliary membrane"/>
    <property type="evidence" value="ECO:0007669"/>
    <property type="project" value="UniProtKB-SubCell"/>
</dbReference>
<dbReference type="Gene3D" id="2.10.25.10">
    <property type="entry name" value="Laminin"/>
    <property type="match status" value="3"/>
</dbReference>
<dbReference type="PRINTS" id="PR00023">
    <property type="entry name" value="ZPELLUCIDA"/>
</dbReference>
<dbReference type="GO" id="GO:0045087">
    <property type="term" value="P:innate immune response"/>
    <property type="evidence" value="ECO:0007669"/>
    <property type="project" value="UniProtKB-KW"/>
</dbReference>
<evidence type="ECO:0000256" key="8">
    <source>
        <dbReference type="ARBA" id="ARBA00022536"/>
    </source>
</evidence>
<dbReference type="PROSITE" id="PS01186">
    <property type="entry name" value="EGF_2"/>
    <property type="match status" value="2"/>
</dbReference>
<evidence type="ECO:0000313" key="26">
    <source>
        <dbReference type="RefSeq" id="XP_041433030.1"/>
    </source>
</evidence>
<dbReference type="Gene3D" id="3.40.50.410">
    <property type="entry name" value="von Willebrand factor, type A domain"/>
    <property type="match status" value="1"/>
</dbReference>
<keyword evidence="10" id="KW-0336">GPI-anchor</keyword>
<dbReference type="InterPro" id="IPR017977">
    <property type="entry name" value="ZP_dom_CS"/>
</dbReference>
<dbReference type="SUPFAM" id="SSF53300">
    <property type="entry name" value="vWA-like"/>
    <property type="match status" value="1"/>
</dbReference>
<dbReference type="InterPro" id="IPR056861">
    <property type="entry name" value="HMCN1-like_VWA"/>
</dbReference>
<feature type="domain" description="EGF-like" evidence="23">
    <location>
        <begin position="411"/>
        <end position="452"/>
    </location>
</feature>
<dbReference type="InterPro" id="IPR001507">
    <property type="entry name" value="ZP_dom"/>
</dbReference>
<evidence type="ECO:0000256" key="6">
    <source>
        <dbReference type="ARBA" id="ARBA00022475"/>
    </source>
</evidence>
<evidence type="ECO:0000256" key="14">
    <source>
        <dbReference type="ARBA" id="ARBA00023136"/>
    </source>
</evidence>
<dbReference type="InterPro" id="IPR055355">
    <property type="entry name" value="ZP-C"/>
</dbReference>
<sequence length="945" mass="103118">MMIILLFVLALIPYCGGSVAIAVSTTAKWSSASNSSKILAENNCTSQQESSSLTYLVDTTGSMSDDLQQLKLVNGWLLDRVHARFPCGVRQYTMVEFNDPTVGPVRVTDSKSMFGDFFNSLVASGGDDCPELAMGGLELALRRSPPNSFILVLTDASAKDNNNMTIVNNVRSLINTTKSQIFFLTTGLCSDLNDPQFLIYRELAKLSFGHVFQISLSDLGKAFNYLDFALSRPANSSVRLFSGEYSAGNHSDSFPVQSNFTSLIITTDGSIYSIRILGPGSVDVPLKNIVSEIWGSMYVVKYPGKGIWICYIYAGGPHSIRVAGFTASNISITTRCSECHANATCEETLGILQCSCKDGFIGDGFSCSDVDECAYSWSNNCSSGICKNTIGSYTCDCRPGYTKSPANTCVDINECSRPDLNNCHALAACINSIGSYSCVCPAGYFGNGFFCSVDECSAGMCGIGMDCIKSNVSFSCSDPCLYHTVLDEPWRSTTNTYLTRYNCDTDKVGWYRFVGAGGVRMPESCVPELSCDTHAPMWISGSHPLLSDGIVNRTACAHWSGNCCLWSTTVFIKACLGGYHVYKLNRTPVCHLTYCTDPSTVSDSPTCAADEVKKSINGTYQCQCKDEYKVSALSEIRPTLTCENQAVRATFQKCQLKTLNIDVQSINLKNSRCFLYKEDNTTNTISILSPLQMDRCGMQLIRNDTHVTYTNTLYLSMESGDLIIRNEELVVKLSCTYQLNMQVSLNTVLHPFVSSTNISIGGTGQFTAYMALYKDNGYLSVYEGAEVLLSSSSILYIGVFLDGVDLSQYAVVMGNCYATPSSNADDPMKYYIIQNSCPNRQDPSITVMENGASSKGRFSVQMFKFIGDHNLVYLYCQIHLCDLKSGSCAPVCSGIRSLSLGDSDYSLSVGPIKRQDHLISGTDVTRAPWILLLSALLLLANTLIV</sequence>
<dbReference type="PROSITE" id="PS00010">
    <property type="entry name" value="ASX_HYDROXYL"/>
    <property type="match status" value="2"/>
</dbReference>
<dbReference type="InterPro" id="IPR049883">
    <property type="entry name" value="NOTCH1_EGF-like"/>
</dbReference>
<evidence type="ECO:0000256" key="10">
    <source>
        <dbReference type="ARBA" id="ARBA00022622"/>
    </source>
</evidence>
<comment type="function">
    <text evidence="19">Functions in biogenesis and organization of the apical membrane of epithelial cells of the thick ascending limb of Henle's loop (TALH), where it promotes formation of complex filamentous gel-like structure that may play a role in the water barrier permeability. May serve as a receptor for binding and endocytosis of cytokines (IL-1, IL-2) and TNF. Facilitates neutrophil migration across renal epithelia.</text>
</comment>
<evidence type="ECO:0000256" key="21">
    <source>
        <dbReference type="PROSITE-ProRule" id="PRU00076"/>
    </source>
</evidence>
<dbReference type="OrthoDB" id="2015116at2759"/>
<keyword evidence="7" id="KW-0964">Secreted</keyword>
<evidence type="ECO:0000256" key="9">
    <source>
        <dbReference type="ARBA" id="ARBA00022588"/>
    </source>
</evidence>
<evidence type="ECO:0000313" key="25">
    <source>
        <dbReference type="Proteomes" id="UP000186698"/>
    </source>
</evidence>
<dbReference type="GeneID" id="121398218"/>
<dbReference type="InterPro" id="IPR009030">
    <property type="entry name" value="Growth_fac_rcpt_cys_sf"/>
</dbReference>
<dbReference type="Pfam" id="PF00100">
    <property type="entry name" value="Zona_pellucida"/>
    <property type="match status" value="1"/>
</dbReference>
<dbReference type="InterPro" id="IPR057774">
    <property type="entry name" value="D8C_UMOD/GP2/OIT3-like"/>
</dbReference>
<dbReference type="InterPro" id="IPR018097">
    <property type="entry name" value="EGF_Ca-bd_CS"/>
</dbReference>
<dbReference type="PANTHER" id="PTHR14002">
    <property type="entry name" value="ENDOGLIN/TGF-BETA RECEPTOR TYPE III"/>
    <property type="match status" value="1"/>
</dbReference>
<evidence type="ECO:0000256" key="16">
    <source>
        <dbReference type="ARBA" id="ARBA00023180"/>
    </source>
</evidence>
<keyword evidence="13" id="KW-0391">Immunity</keyword>
<protein>
    <recommendedName>
        <fullName evidence="5">Uromodulin</fullName>
    </recommendedName>
</protein>
<evidence type="ECO:0000256" key="15">
    <source>
        <dbReference type="ARBA" id="ARBA00023157"/>
    </source>
</evidence>
<dbReference type="Pfam" id="PF25106">
    <property type="entry name" value="VWA_4"/>
    <property type="match status" value="1"/>
</dbReference>
<comment type="subunit">
    <text evidence="20">Homodimer that then polymerizes into long filaments. The filaments can additionally assemble laterally to form a sheet. The filaments consist of a zigzag-shaped backbone with laterally protruding arms which interact with bacterial adhesin fimH. Two fimH molecules can bind to a single UMOD monomer.</text>
</comment>
<accession>A0A8J1LWB7</accession>
<evidence type="ECO:0000256" key="7">
    <source>
        <dbReference type="ARBA" id="ARBA00022525"/>
    </source>
</evidence>
<organism evidence="25 26">
    <name type="scientific">Xenopus laevis</name>
    <name type="common">African clawed frog</name>
    <dbReference type="NCBI Taxonomy" id="8355"/>
    <lineage>
        <taxon>Eukaryota</taxon>
        <taxon>Metazoa</taxon>
        <taxon>Chordata</taxon>
        <taxon>Craniata</taxon>
        <taxon>Vertebrata</taxon>
        <taxon>Euteleostomi</taxon>
        <taxon>Amphibia</taxon>
        <taxon>Batrachia</taxon>
        <taxon>Anura</taxon>
        <taxon>Pipoidea</taxon>
        <taxon>Pipidae</taxon>
        <taxon>Xenopodinae</taxon>
        <taxon>Xenopus</taxon>
        <taxon>Xenopus</taxon>
    </lineage>
</organism>
<evidence type="ECO:0000256" key="12">
    <source>
        <dbReference type="ARBA" id="ARBA00022737"/>
    </source>
</evidence>
<feature type="domain" description="ZP" evidence="24">
    <location>
        <begin position="641"/>
        <end position="899"/>
    </location>
</feature>
<evidence type="ECO:0000256" key="18">
    <source>
        <dbReference type="ARBA" id="ARBA00023288"/>
    </source>
</evidence>
<dbReference type="SMART" id="SM00181">
    <property type="entry name" value="EGF"/>
    <property type="match status" value="5"/>
</dbReference>
<dbReference type="PROSITE" id="PS00682">
    <property type="entry name" value="ZP_1"/>
    <property type="match status" value="1"/>
</dbReference>
<evidence type="ECO:0000256" key="20">
    <source>
        <dbReference type="ARBA" id="ARBA00046503"/>
    </source>
</evidence>
<dbReference type="InterPro" id="IPR042235">
    <property type="entry name" value="ZP-C_dom"/>
</dbReference>
<keyword evidence="17" id="KW-0966">Cell projection</keyword>
<dbReference type="InterPro" id="IPR024731">
    <property type="entry name" value="NELL2-like_EGF"/>
</dbReference>
<keyword evidence="11 22" id="KW-0732">Signal</keyword>
<dbReference type="Gene3D" id="2.60.40.3210">
    <property type="entry name" value="Zona pellucida, ZP-N domain"/>
    <property type="match status" value="1"/>
</dbReference>
<gene>
    <name evidence="26" type="primary">LOC121398218</name>
</gene>
<dbReference type="GO" id="GO:0016323">
    <property type="term" value="C:basolateral plasma membrane"/>
    <property type="evidence" value="ECO:0007669"/>
    <property type="project" value="UniProtKB-SubCell"/>
</dbReference>
<dbReference type="SMART" id="SM00241">
    <property type="entry name" value="ZP"/>
    <property type="match status" value="1"/>
</dbReference>
<dbReference type="KEGG" id="xla:121398218"/>
<dbReference type="PANTHER" id="PTHR14002:SF40">
    <property type="entry name" value="UROMODULIN"/>
    <property type="match status" value="1"/>
</dbReference>
<dbReference type="InterPro" id="IPR000152">
    <property type="entry name" value="EGF-type_Asp/Asn_hydroxyl_site"/>
</dbReference>
<dbReference type="SMART" id="SM00179">
    <property type="entry name" value="EGF_CA"/>
    <property type="match status" value="2"/>
</dbReference>
<evidence type="ECO:0000256" key="11">
    <source>
        <dbReference type="ARBA" id="ARBA00022729"/>
    </source>
</evidence>
<evidence type="ECO:0000256" key="13">
    <source>
        <dbReference type="ARBA" id="ARBA00022859"/>
    </source>
</evidence>
<reference evidence="26" key="1">
    <citation type="submission" date="2025-08" db="UniProtKB">
        <authorList>
            <consortium name="RefSeq"/>
        </authorList>
    </citation>
    <scope>IDENTIFICATION</scope>
    <source>
        <strain evidence="26">J_2021</strain>
        <tissue evidence="26">Erythrocytes</tissue>
    </source>
</reference>
<dbReference type="Proteomes" id="UP000186698">
    <property type="component" value="Chromosome 9_10L"/>
</dbReference>
<dbReference type="SUPFAM" id="SSF57184">
    <property type="entry name" value="Growth factor receptor domain"/>
    <property type="match status" value="1"/>
</dbReference>
<dbReference type="GO" id="GO:0005615">
    <property type="term" value="C:extracellular space"/>
    <property type="evidence" value="ECO:0000318"/>
    <property type="project" value="GO_Central"/>
</dbReference>
<evidence type="ECO:0000259" key="23">
    <source>
        <dbReference type="PROSITE" id="PS50026"/>
    </source>
</evidence>
<proteinExistence type="predicted"/>
<keyword evidence="9" id="KW-0399">Innate immunity</keyword>
<evidence type="ECO:0000256" key="1">
    <source>
        <dbReference type="ARBA" id="ARBA00004303"/>
    </source>
</evidence>
<keyword evidence="25" id="KW-1185">Reference proteome</keyword>
<evidence type="ECO:0000256" key="2">
    <source>
        <dbReference type="ARBA" id="ARBA00004309"/>
    </source>
</evidence>
<dbReference type="InterPro" id="IPR001881">
    <property type="entry name" value="EGF-like_Ca-bd_dom"/>
</dbReference>
<evidence type="ECO:0000259" key="24">
    <source>
        <dbReference type="PROSITE" id="PS51034"/>
    </source>
</evidence>
<dbReference type="PROSITE" id="PS01187">
    <property type="entry name" value="EGF_CA"/>
    <property type="match status" value="1"/>
</dbReference>
<dbReference type="Pfam" id="PF07645">
    <property type="entry name" value="EGF_CA"/>
    <property type="match status" value="2"/>
</dbReference>
<dbReference type="FunFam" id="2.60.40.4100:FF:000001">
    <property type="entry name" value="alpha-tectorin isoform X1"/>
    <property type="match status" value="1"/>
</dbReference>
<dbReference type="Pfam" id="PF23283">
    <property type="entry name" value="D8C_UMOD"/>
    <property type="match status" value="1"/>
</dbReference>
<evidence type="ECO:0000256" key="19">
    <source>
        <dbReference type="ARBA" id="ARBA00045741"/>
    </source>
</evidence>
<feature type="signal peptide" evidence="22">
    <location>
        <begin position="1"/>
        <end position="17"/>
    </location>
</feature>
<dbReference type="RefSeq" id="XP_041433030.1">
    <property type="nucleotide sequence ID" value="XM_041577096.1"/>
</dbReference>
<evidence type="ECO:0000256" key="3">
    <source>
        <dbReference type="ARBA" id="ARBA00004539"/>
    </source>
</evidence>
<keyword evidence="12" id="KW-0677">Repeat</keyword>
<keyword evidence="15" id="KW-1015">Disulfide bond</keyword>
<dbReference type="PROSITE" id="PS50026">
    <property type="entry name" value="EGF_3"/>
    <property type="match status" value="2"/>
</dbReference>
<dbReference type="InterPro" id="IPR036465">
    <property type="entry name" value="vWFA_dom_sf"/>
</dbReference>
<feature type="chain" id="PRO_5035275039" description="Uromodulin" evidence="22">
    <location>
        <begin position="18"/>
        <end position="945"/>
    </location>
</feature>
<dbReference type="GO" id="GO:0016324">
    <property type="term" value="C:apical plasma membrane"/>
    <property type="evidence" value="ECO:0000318"/>
    <property type="project" value="GO_Central"/>
</dbReference>
<name>A0A8J1LWB7_XENLA</name>
<dbReference type="FunFam" id="2.10.25.10:FF:000038">
    <property type="entry name" value="Fibrillin 2"/>
    <property type="match status" value="1"/>
</dbReference>
<dbReference type="GO" id="GO:0005509">
    <property type="term" value="F:calcium ion binding"/>
    <property type="evidence" value="ECO:0007669"/>
    <property type="project" value="InterPro"/>
</dbReference>
<evidence type="ECO:0000256" key="17">
    <source>
        <dbReference type="ARBA" id="ARBA00023273"/>
    </source>
</evidence>
<dbReference type="AlphaFoldDB" id="A0A8J1LWB7"/>
<dbReference type="CTD" id="121398218"/>
<dbReference type="GO" id="GO:0098552">
    <property type="term" value="C:side of membrane"/>
    <property type="evidence" value="ECO:0007669"/>
    <property type="project" value="UniProtKB-KW"/>
</dbReference>
<dbReference type="InterPro" id="IPR048290">
    <property type="entry name" value="ZP_chr"/>
</dbReference>
<keyword evidence="16" id="KW-0325">Glycoprotein</keyword>
<dbReference type="GO" id="GO:1990266">
    <property type="term" value="P:neutrophil migration"/>
    <property type="evidence" value="ECO:0000318"/>
    <property type="project" value="GO_Central"/>
</dbReference>
<dbReference type="CDD" id="cd00054">
    <property type="entry name" value="EGF_CA"/>
    <property type="match status" value="2"/>
</dbReference>
<feature type="domain" description="EGF-like" evidence="23">
    <location>
        <begin position="369"/>
        <end position="410"/>
    </location>
</feature>
<dbReference type="Pfam" id="PF12947">
    <property type="entry name" value="EGF_3"/>
    <property type="match status" value="1"/>
</dbReference>
<dbReference type="InterPro" id="IPR000742">
    <property type="entry name" value="EGF"/>
</dbReference>
<dbReference type="Gene3D" id="2.60.40.4100">
    <property type="entry name" value="Zona pellucida, ZP-C domain"/>
    <property type="match status" value="1"/>
</dbReference>
<dbReference type="GO" id="GO:0009986">
    <property type="term" value="C:cell surface"/>
    <property type="evidence" value="ECO:0000318"/>
    <property type="project" value="GO_Central"/>
</dbReference>